<dbReference type="Proteomes" id="UP000692954">
    <property type="component" value="Unassembled WGS sequence"/>
</dbReference>
<dbReference type="EMBL" id="CAJJDN010000076">
    <property type="protein sequence ID" value="CAD8101707.1"/>
    <property type="molecule type" value="Genomic_DNA"/>
</dbReference>
<evidence type="ECO:0000313" key="2">
    <source>
        <dbReference type="Proteomes" id="UP000692954"/>
    </source>
</evidence>
<reference evidence="1" key="1">
    <citation type="submission" date="2021-01" db="EMBL/GenBank/DDBJ databases">
        <authorList>
            <consortium name="Genoscope - CEA"/>
            <person name="William W."/>
        </authorList>
    </citation>
    <scope>NUCLEOTIDE SEQUENCE</scope>
</reference>
<sequence length="68" mass="7849">MIFFDFGHSQLLESTLELGLNDDLKNCLIKKNCLLGEVIVQCKFFKRLSRVFDIKNIGINGIVVIMRF</sequence>
<dbReference type="AlphaFoldDB" id="A0A8S1PEX7"/>
<accession>A0A8S1PEX7</accession>
<proteinExistence type="predicted"/>
<evidence type="ECO:0000313" key="1">
    <source>
        <dbReference type="EMBL" id="CAD8101707.1"/>
    </source>
</evidence>
<name>A0A8S1PEX7_9CILI</name>
<keyword evidence="2" id="KW-1185">Reference proteome</keyword>
<organism evidence="1 2">
    <name type="scientific">Paramecium sonneborni</name>
    <dbReference type="NCBI Taxonomy" id="65129"/>
    <lineage>
        <taxon>Eukaryota</taxon>
        <taxon>Sar</taxon>
        <taxon>Alveolata</taxon>
        <taxon>Ciliophora</taxon>
        <taxon>Intramacronucleata</taxon>
        <taxon>Oligohymenophorea</taxon>
        <taxon>Peniculida</taxon>
        <taxon>Parameciidae</taxon>
        <taxon>Paramecium</taxon>
    </lineage>
</organism>
<gene>
    <name evidence="1" type="ORF">PSON_ATCC_30995.1.T0760134</name>
</gene>
<comment type="caution">
    <text evidence="1">The sequence shown here is derived from an EMBL/GenBank/DDBJ whole genome shotgun (WGS) entry which is preliminary data.</text>
</comment>
<protein>
    <submittedName>
        <fullName evidence="1">Uncharacterized protein</fullName>
    </submittedName>
</protein>